<sequence>MTQADELIKAALNGGTFNFRDPSFAPLFDVQYQNAVLLKQFNSEANPATRQELLAKITGRKVPDNVMVIPPFQTDFGRNIFLKPGVLINTDCLFDDGGGIYLDENVLIGPRVSLITLNHDTRPDHRDLVTAKAIHIHKNAWLGTGTIVLPGVTIGENAIIGAGSVVTRDVPANSTYVGDPAKPMKGKE</sequence>
<evidence type="ECO:0000256" key="3">
    <source>
        <dbReference type="ARBA" id="ARBA00022737"/>
    </source>
</evidence>
<evidence type="ECO:0000256" key="2">
    <source>
        <dbReference type="ARBA" id="ARBA00022679"/>
    </source>
</evidence>
<dbReference type="AlphaFoldDB" id="A0AAE6P2Q9"/>
<accession>A0AAE6P2Q9</accession>
<protein>
    <submittedName>
        <fullName evidence="4">Sugar O-acetyltransferase</fullName>
    </submittedName>
</protein>
<dbReference type="Gene3D" id="2.160.10.10">
    <property type="entry name" value="Hexapeptide repeat proteins"/>
    <property type="match status" value="1"/>
</dbReference>
<keyword evidence="3" id="KW-0677">Repeat</keyword>
<evidence type="ECO:0000256" key="1">
    <source>
        <dbReference type="ARBA" id="ARBA00007274"/>
    </source>
</evidence>
<keyword evidence="2" id="KW-0808">Transferase</keyword>
<dbReference type="Pfam" id="PF00132">
    <property type="entry name" value="Hexapep"/>
    <property type="match status" value="1"/>
</dbReference>
<dbReference type="KEGG" id="lfv:LF543_06710"/>
<dbReference type="InterPro" id="IPR001451">
    <property type="entry name" value="Hexapep"/>
</dbReference>
<dbReference type="InterPro" id="IPR051159">
    <property type="entry name" value="Hexapeptide_acetyltransf"/>
</dbReference>
<gene>
    <name evidence="4" type="ORF">LF543_06710</name>
</gene>
<proteinExistence type="inferred from homology"/>
<evidence type="ECO:0000313" key="4">
    <source>
        <dbReference type="EMBL" id="QFX93243.1"/>
    </source>
</evidence>
<dbReference type="PANTHER" id="PTHR23416:SF23">
    <property type="entry name" value="ACETYLTRANSFERASE C18B11.09C-RELATED"/>
    <property type="match status" value="1"/>
</dbReference>
<dbReference type="EMBL" id="CP045562">
    <property type="protein sequence ID" value="QFX93243.1"/>
    <property type="molecule type" value="Genomic_DNA"/>
</dbReference>
<dbReference type="Proteomes" id="UP000327194">
    <property type="component" value="Chromosome"/>
</dbReference>
<name>A0AAE6P2Q9_9LACO</name>
<dbReference type="PROSITE" id="PS00101">
    <property type="entry name" value="HEXAPEP_TRANSFERASES"/>
    <property type="match status" value="1"/>
</dbReference>
<organism evidence="4 5">
    <name type="scientific">Fructilactobacillus fructivorans</name>
    <dbReference type="NCBI Taxonomy" id="1614"/>
    <lineage>
        <taxon>Bacteria</taxon>
        <taxon>Bacillati</taxon>
        <taxon>Bacillota</taxon>
        <taxon>Bacilli</taxon>
        <taxon>Lactobacillales</taxon>
        <taxon>Lactobacillaceae</taxon>
        <taxon>Fructilactobacillus</taxon>
    </lineage>
</organism>
<dbReference type="PANTHER" id="PTHR23416">
    <property type="entry name" value="SIALIC ACID SYNTHASE-RELATED"/>
    <property type="match status" value="1"/>
</dbReference>
<dbReference type="SUPFAM" id="SSF51161">
    <property type="entry name" value="Trimeric LpxA-like enzymes"/>
    <property type="match status" value="1"/>
</dbReference>
<evidence type="ECO:0000313" key="5">
    <source>
        <dbReference type="Proteomes" id="UP000327194"/>
    </source>
</evidence>
<dbReference type="RefSeq" id="WP_010022116.1">
    <property type="nucleotide sequence ID" value="NZ_AZDS01000006.1"/>
</dbReference>
<dbReference type="InterPro" id="IPR018357">
    <property type="entry name" value="Hexapep_transf_CS"/>
</dbReference>
<dbReference type="InterPro" id="IPR011004">
    <property type="entry name" value="Trimer_LpxA-like_sf"/>
</dbReference>
<reference evidence="4 5" key="1">
    <citation type="submission" date="2019-10" db="EMBL/GenBank/DDBJ databases">
        <title>Genome sequencing of Lactobacillus fructivorans.</title>
        <authorList>
            <person name="Kim K."/>
        </authorList>
    </citation>
    <scope>NUCLEOTIDE SEQUENCE [LARGE SCALE GENOMIC DNA]</scope>
    <source>
        <strain evidence="4 5">LF543</strain>
    </source>
</reference>
<dbReference type="GO" id="GO:0008374">
    <property type="term" value="F:O-acyltransferase activity"/>
    <property type="evidence" value="ECO:0007669"/>
    <property type="project" value="TreeGrafter"/>
</dbReference>
<comment type="similarity">
    <text evidence="1">Belongs to the transferase hexapeptide repeat family.</text>
</comment>